<protein>
    <submittedName>
        <fullName evidence="6">LysR family transcriptional regulator</fullName>
    </submittedName>
</protein>
<organism evidence="6 7">
    <name type="scientific">Enterobacter cloacae</name>
    <dbReference type="NCBI Taxonomy" id="550"/>
    <lineage>
        <taxon>Bacteria</taxon>
        <taxon>Pseudomonadati</taxon>
        <taxon>Pseudomonadota</taxon>
        <taxon>Gammaproteobacteria</taxon>
        <taxon>Enterobacterales</taxon>
        <taxon>Enterobacteriaceae</taxon>
        <taxon>Enterobacter</taxon>
        <taxon>Enterobacter cloacae complex</taxon>
    </lineage>
</organism>
<evidence type="ECO:0000256" key="4">
    <source>
        <dbReference type="ARBA" id="ARBA00023163"/>
    </source>
</evidence>
<keyword evidence="2" id="KW-0805">Transcription regulation</keyword>
<evidence type="ECO:0000259" key="5">
    <source>
        <dbReference type="PROSITE" id="PS50931"/>
    </source>
</evidence>
<gene>
    <name evidence="6" type="ORF">DM877_04365</name>
</gene>
<dbReference type="InterPro" id="IPR036390">
    <property type="entry name" value="WH_DNA-bd_sf"/>
</dbReference>
<evidence type="ECO:0000256" key="2">
    <source>
        <dbReference type="ARBA" id="ARBA00023015"/>
    </source>
</evidence>
<dbReference type="GO" id="GO:0003677">
    <property type="term" value="F:DNA binding"/>
    <property type="evidence" value="ECO:0007669"/>
    <property type="project" value="UniProtKB-KW"/>
</dbReference>
<keyword evidence="4" id="KW-0804">Transcription</keyword>
<dbReference type="InterPro" id="IPR000847">
    <property type="entry name" value="LysR_HTH_N"/>
</dbReference>
<accession>A0A4Q2EBQ4</accession>
<dbReference type="PANTHER" id="PTHR30346">
    <property type="entry name" value="TRANSCRIPTIONAL DUAL REGULATOR HCAR-RELATED"/>
    <property type="match status" value="1"/>
</dbReference>
<dbReference type="InterPro" id="IPR036388">
    <property type="entry name" value="WH-like_DNA-bd_sf"/>
</dbReference>
<dbReference type="AlphaFoldDB" id="A0A4Q2EBQ4"/>
<sequence length="317" mass="34844">MNLRHLRCFIAVAEELHFGRAARRLHIEQSPLSRTIRQMEADLGVPLLNRLPRSVRLTPAGQVFLEEARRVLLAFEQAQTKARAAANQRNTLRIALSGDMGQARLSALLALCREEAPQVGIRILETPLAQLVTGLRNDLYDAGFALAGEMDAGIVAMPVWRDPLVVALPARHPLLAFKEVPLEEVASYPLVLCDPQVCEGCSRQRERLLRTVDAQPTVAEYVKTHSLMLALVAAGYGVGFSSAAHLAGCHQADVVVRPLADETASLTTYLLRPDGEIMEPLRQFIDRVERVGRPQGTDQRRCDAGILDGTIPFRSGP</sequence>
<dbReference type="CDD" id="cd08414">
    <property type="entry name" value="PBP2_LTTR_aromatics_like"/>
    <property type="match status" value="1"/>
</dbReference>
<dbReference type="PANTHER" id="PTHR30346:SF0">
    <property type="entry name" value="HCA OPERON TRANSCRIPTIONAL ACTIVATOR HCAR"/>
    <property type="match status" value="1"/>
</dbReference>
<dbReference type="Gene3D" id="1.10.10.10">
    <property type="entry name" value="Winged helix-like DNA-binding domain superfamily/Winged helix DNA-binding domain"/>
    <property type="match status" value="1"/>
</dbReference>
<evidence type="ECO:0000313" key="6">
    <source>
        <dbReference type="EMBL" id="RXW30253.1"/>
    </source>
</evidence>
<dbReference type="RefSeq" id="WP_129323689.1">
    <property type="nucleotide sequence ID" value="NZ_QJSL01000003.1"/>
</dbReference>
<proteinExistence type="inferred from homology"/>
<dbReference type="InterPro" id="IPR005119">
    <property type="entry name" value="LysR_subst-bd"/>
</dbReference>
<dbReference type="GO" id="GO:0003700">
    <property type="term" value="F:DNA-binding transcription factor activity"/>
    <property type="evidence" value="ECO:0007669"/>
    <property type="project" value="InterPro"/>
</dbReference>
<keyword evidence="3" id="KW-0238">DNA-binding</keyword>
<reference evidence="6 7" key="1">
    <citation type="submission" date="2018-06" db="EMBL/GenBank/DDBJ databases">
        <title>Carbapenemase-producing Enterobacteriaceae present in wastewater treatment plant effluent and nearby surface waters in the US.</title>
        <authorList>
            <person name="Mathys D.A."/>
            <person name="Mollenkopf D.F."/>
            <person name="Feicht S.M."/>
            <person name="Adams R.J."/>
            <person name="Albers A.L."/>
            <person name="Grooters S.V."/>
            <person name="Stuever D.M."/>
            <person name="Daniels J.B."/>
            <person name="Wittum T.E."/>
        </authorList>
    </citation>
    <scope>NUCLEOTIDE SEQUENCE [LARGE SCALE GENOMIC DNA]</scope>
    <source>
        <strain evidence="6 7">GEO_4_Eff_A</strain>
    </source>
</reference>
<feature type="domain" description="HTH lysR-type" evidence="5">
    <location>
        <begin position="1"/>
        <end position="58"/>
    </location>
</feature>
<evidence type="ECO:0000313" key="7">
    <source>
        <dbReference type="Proteomes" id="UP000290875"/>
    </source>
</evidence>
<dbReference type="FunFam" id="1.10.10.10:FF:000001">
    <property type="entry name" value="LysR family transcriptional regulator"/>
    <property type="match status" value="1"/>
</dbReference>
<dbReference type="SUPFAM" id="SSF46785">
    <property type="entry name" value="Winged helix' DNA-binding domain"/>
    <property type="match status" value="1"/>
</dbReference>
<dbReference type="Pfam" id="PF00126">
    <property type="entry name" value="HTH_1"/>
    <property type="match status" value="1"/>
</dbReference>
<name>A0A4Q2EBQ4_ENTCL</name>
<comment type="similarity">
    <text evidence="1">Belongs to the LysR transcriptional regulatory family.</text>
</comment>
<evidence type="ECO:0000256" key="3">
    <source>
        <dbReference type="ARBA" id="ARBA00023125"/>
    </source>
</evidence>
<dbReference type="SUPFAM" id="SSF53850">
    <property type="entry name" value="Periplasmic binding protein-like II"/>
    <property type="match status" value="1"/>
</dbReference>
<evidence type="ECO:0000256" key="1">
    <source>
        <dbReference type="ARBA" id="ARBA00009437"/>
    </source>
</evidence>
<dbReference type="PROSITE" id="PS50931">
    <property type="entry name" value="HTH_LYSR"/>
    <property type="match status" value="1"/>
</dbReference>
<dbReference type="Proteomes" id="UP000290875">
    <property type="component" value="Unassembled WGS sequence"/>
</dbReference>
<dbReference type="GO" id="GO:0032993">
    <property type="term" value="C:protein-DNA complex"/>
    <property type="evidence" value="ECO:0007669"/>
    <property type="project" value="TreeGrafter"/>
</dbReference>
<dbReference type="EMBL" id="QJSL01000003">
    <property type="protein sequence ID" value="RXW30253.1"/>
    <property type="molecule type" value="Genomic_DNA"/>
</dbReference>
<comment type="caution">
    <text evidence="6">The sequence shown here is derived from an EMBL/GenBank/DDBJ whole genome shotgun (WGS) entry which is preliminary data.</text>
</comment>
<dbReference type="PRINTS" id="PR00039">
    <property type="entry name" value="HTHLYSR"/>
</dbReference>
<dbReference type="Pfam" id="PF03466">
    <property type="entry name" value="LysR_substrate"/>
    <property type="match status" value="1"/>
</dbReference>
<dbReference type="Gene3D" id="3.40.190.10">
    <property type="entry name" value="Periplasmic binding protein-like II"/>
    <property type="match status" value="2"/>
</dbReference>